<evidence type="ECO:0000256" key="1">
    <source>
        <dbReference type="ARBA" id="ARBA00004651"/>
    </source>
</evidence>
<protein>
    <submittedName>
        <fullName evidence="8">MFS transporter</fullName>
    </submittedName>
</protein>
<comment type="subcellular location">
    <subcellularLocation>
        <location evidence="1">Cell membrane</location>
        <topology evidence="1">Multi-pass membrane protein</topology>
    </subcellularLocation>
</comment>
<proteinExistence type="predicted"/>
<dbReference type="InterPro" id="IPR011701">
    <property type="entry name" value="MFS"/>
</dbReference>
<evidence type="ECO:0000256" key="3">
    <source>
        <dbReference type="ARBA" id="ARBA00022692"/>
    </source>
</evidence>
<dbReference type="InterPro" id="IPR020846">
    <property type="entry name" value="MFS_dom"/>
</dbReference>
<organism evidence="8 9">
    <name type="scientific">Mycobacterium novum</name>
    <dbReference type="NCBI Taxonomy" id="2492438"/>
    <lineage>
        <taxon>Bacteria</taxon>
        <taxon>Bacillati</taxon>
        <taxon>Actinomycetota</taxon>
        <taxon>Actinomycetes</taxon>
        <taxon>Mycobacteriales</taxon>
        <taxon>Mycobacteriaceae</taxon>
        <taxon>Mycobacterium</taxon>
    </lineage>
</organism>
<evidence type="ECO:0000313" key="9">
    <source>
        <dbReference type="Proteomes" id="UP000466997"/>
    </source>
</evidence>
<dbReference type="SUPFAM" id="SSF103473">
    <property type="entry name" value="MFS general substrate transporter"/>
    <property type="match status" value="1"/>
</dbReference>
<feature type="transmembrane region" description="Helical" evidence="6">
    <location>
        <begin position="107"/>
        <end position="124"/>
    </location>
</feature>
<reference evidence="8 9" key="1">
    <citation type="journal article" date="2019" name="Emerg. Microbes Infect.">
        <title>Comprehensive subspecies identification of 175 nontuberculous mycobacteria species based on 7547 genomic profiles.</title>
        <authorList>
            <person name="Matsumoto Y."/>
            <person name="Kinjo T."/>
            <person name="Motooka D."/>
            <person name="Nabeya D."/>
            <person name="Jung N."/>
            <person name="Uechi K."/>
            <person name="Horii T."/>
            <person name="Iida T."/>
            <person name="Fujita J."/>
            <person name="Nakamura S."/>
        </authorList>
    </citation>
    <scope>NUCLEOTIDE SEQUENCE [LARGE SCALE GENOMIC DNA]</scope>
    <source>
        <strain evidence="8 9">JCM 6391</strain>
    </source>
</reference>
<dbReference type="GO" id="GO:0022857">
    <property type="term" value="F:transmembrane transporter activity"/>
    <property type="evidence" value="ECO:0007669"/>
    <property type="project" value="InterPro"/>
</dbReference>
<evidence type="ECO:0000256" key="6">
    <source>
        <dbReference type="SAM" id="Phobius"/>
    </source>
</evidence>
<evidence type="ECO:0000256" key="5">
    <source>
        <dbReference type="ARBA" id="ARBA00023136"/>
    </source>
</evidence>
<dbReference type="Pfam" id="PF07690">
    <property type="entry name" value="MFS_1"/>
    <property type="match status" value="1"/>
</dbReference>
<gene>
    <name evidence="8" type="ORF">MNVM_14250</name>
</gene>
<dbReference type="PANTHER" id="PTHR42718:SF9">
    <property type="entry name" value="MAJOR FACILITATOR SUPERFAMILY MULTIDRUG TRANSPORTER MFSC"/>
    <property type="match status" value="1"/>
</dbReference>
<evidence type="ECO:0000313" key="8">
    <source>
        <dbReference type="EMBL" id="BBX12344.1"/>
    </source>
</evidence>
<feature type="transmembrane region" description="Helical" evidence="6">
    <location>
        <begin position="199"/>
        <end position="220"/>
    </location>
</feature>
<dbReference type="PROSITE" id="PS50850">
    <property type="entry name" value="MFS"/>
    <property type="match status" value="1"/>
</dbReference>
<dbReference type="KEGG" id="mnm:MNVM_14250"/>
<dbReference type="AlphaFoldDB" id="A0A7I7JM63"/>
<feature type="transmembrane region" description="Helical" evidence="6">
    <location>
        <begin position="232"/>
        <end position="253"/>
    </location>
</feature>
<evidence type="ECO:0000256" key="2">
    <source>
        <dbReference type="ARBA" id="ARBA00022448"/>
    </source>
</evidence>
<sequence length="602" mass="62640">MTARVEGVGVDSGAVAAGGRRLRYGRDHPRYKWIALSNTTLGVLLATVNGSIVLISLPAIFRGIGLNPLDPANVSYLLWMLMGYLLVSAVLVVFFGRLGDMFGRVRIYNAGFVVFTVAAIALSIDPFDLGAGARWLIGWRVVQGVGGAMLFASSAAIITDAFPANQRGMALGVNQVAAVAGSFVGLLIGGLLSEWDWRAVFWVGVPIGVLGTVWSMRSLHELGERAPAKLDWAGTVTLGLGLTVVLTAITYSIQPHGDSPTSWTSPVVLGSLALGVALLALFCVIELRVAAPLLDVRLFKIPAFGMANAAGLLAAIGRGGMQFMLIIWLQGIWLPLHGYSFESTPLWSGIYLLPMTVGFLLAGPVAGSLSDRHGARPFAVGGMALMAVTFVALVLLPVDFDYRIFAALVFLNGLGGGIFTAPNTAVVMSSVPAAQRGAASGVRATFFNAGTSLSIGIFFSLMVIGLANTLPEAMGAGLQQRGVPAEVAEQVANTPPVGSLFAAFLGYNPIGELLGPSGALDHPGVDAQMLTGHSFFPQLISGPFHTGLAVVFAAAAVMMVLGALTSWAAPGRYAGEPVKWSDSAPGARGTRVTVHLDDAAGS</sequence>
<keyword evidence="4 6" id="KW-1133">Transmembrane helix</keyword>
<feature type="domain" description="Major facilitator superfamily (MFS) profile" evidence="7">
    <location>
        <begin position="35"/>
        <end position="574"/>
    </location>
</feature>
<dbReference type="EMBL" id="AP022562">
    <property type="protein sequence ID" value="BBX12344.1"/>
    <property type="molecule type" value="Genomic_DNA"/>
</dbReference>
<name>A0A7I7JM63_9MYCO</name>
<accession>A0A7I7JM63</accession>
<keyword evidence="2" id="KW-0813">Transport</keyword>
<feature type="transmembrane region" description="Helical" evidence="6">
    <location>
        <begin position="33"/>
        <end position="56"/>
    </location>
</feature>
<feature type="transmembrane region" description="Helical" evidence="6">
    <location>
        <begin position="265"/>
        <end position="285"/>
    </location>
</feature>
<keyword evidence="5 6" id="KW-0472">Membrane</keyword>
<dbReference type="Proteomes" id="UP000466997">
    <property type="component" value="Chromosome"/>
</dbReference>
<feature type="transmembrane region" description="Helical" evidence="6">
    <location>
        <begin position="544"/>
        <end position="564"/>
    </location>
</feature>
<dbReference type="PANTHER" id="PTHR42718">
    <property type="entry name" value="MAJOR FACILITATOR SUPERFAMILY MULTIDRUG TRANSPORTER MFSC"/>
    <property type="match status" value="1"/>
</dbReference>
<feature type="transmembrane region" description="Helical" evidence="6">
    <location>
        <begin position="404"/>
        <end position="426"/>
    </location>
</feature>
<dbReference type="GO" id="GO:0005886">
    <property type="term" value="C:plasma membrane"/>
    <property type="evidence" value="ECO:0007669"/>
    <property type="project" value="UniProtKB-SubCell"/>
</dbReference>
<keyword evidence="9" id="KW-1185">Reference proteome</keyword>
<dbReference type="RefSeq" id="WP_013827338.1">
    <property type="nucleotide sequence ID" value="NZ_AP022562.1"/>
</dbReference>
<evidence type="ECO:0000259" key="7">
    <source>
        <dbReference type="PROSITE" id="PS50850"/>
    </source>
</evidence>
<feature type="transmembrane region" description="Helical" evidence="6">
    <location>
        <begin position="446"/>
        <end position="467"/>
    </location>
</feature>
<keyword evidence="3 6" id="KW-0812">Transmembrane</keyword>
<feature type="transmembrane region" description="Helical" evidence="6">
    <location>
        <begin position="76"/>
        <end position="95"/>
    </location>
</feature>
<dbReference type="CDD" id="cd17321">
    <property type="entry name" value="MFS_MMR_MDR_like"/>
    <property type="match status" value="1"/>
</dbReference>
<dbReference type="Gene3D" id="1.20.1250.20">
    <property type="entry name" value="MFS general substrate transporter like domains"/>
    <property type="match status" value="2"/>
</dbReference>
<dbReference type="InterPro" id="IPR036259">
    <property type="entry name" value="MFS_trans_sf"/>
</dbReference>
<feature type="transmembrane region" description="Helical" evidence="6">
    <location>
        <begin position="306"/>
        <end position="329"/>
    </location>
</feature>
<feature type="transmembrane region" description="Helical" evidence="6">
    <location>
        <begin position="378"/>
        <end position="398"/>
    </location>
</feature>
<feature type="transmembrane region" description="Helical" evidence="6">
    <location>
        <begin position="349"/>
        <end position="366"/>
    </location>
</feature>
<evidence type="ECO:0000256" key="4">
    <source>
        <dbReference type="ARBA" id="ARBA00022989"/>
    </source>
</evidence>
<feature type="transmembrane region" description="Helical" evidence="6">
    <location>
        <begin position="136"/>
        <end position="158"/>
    </location>
</feature>
<feature type="transmembrane region" description="Helical" evidence="6">
    <location>
        <begin position="170"/>
        <end position="193"/>
    </location>
</feature>